<comment type="catalytic activity">
    <reaction evidence="18">
        <text>6 oxidized [2Fe-2S]-[ferredoxin] + NH4(+) + 2 H2O = nitrite + 6 reduced [2Fe-2S]-[ferredoxin] + 8 H(+)</text>
        <dbReference type="Rhea" id="RHEA:18041"/>
        <dbReference type="Rhea" id="RHEA-COMP:10000"/>
        <dbReference type="Rhea" id="RHEA-COMP:10001"/>
        <dbReference type="ChEBI" id="CHEBI:15377"/>
        <dbReference type="ChEBI" id="CHEBI:15378"/>
        <dbReference type="ChEBI" id="CHEBI:16301"/>
        <dbReference type="ChEBI" id="CHEBI:28938"/>
        <dbReference type="ChEBI" id="CHEBI:33737"/>
        <dbReference type="ChEBI" id="CHEBI:33738"/>
        <dbReference type="EC" id="1.7.7.1"/>
    </reaction>
</comment>
<evidence type="ECO:0000256" key="7">
    <source>
        <dbReference type="ARBA" id="ARBA00022630"/>
    </source>
</evidence>
<keyword evidence="11" id="KW-0560">Oxidoreductase</keyword>
<dbReference type="PRINTS" id="PR00397">
    <property type="entry name" value="SIROHAEM"/>
</dbReference>
<dbReference type="GO" id="GO:0051539">
    <property type="term" value="F:4 iron, 4 sulfur cluster binding"/>
    <property type="evidence" value="ECO:0007669"/>
    <property type="project" value="UniProtKB-KW"/>
</dbReference>
<feature type="domain" description="NADH-rubredoxin oxidoreductase C-terminal" evidence="23">
    <location>
        <begin position="330"/>
        <end position="396"/>
    </location>
</feature>
<keyword evidence="13" id="KW-0411">Iron-sulfur</keyword>
<dbReference type="Gene3D" id="3.30.390.30">
    <property type="match status" value="1"/>
</dbReference>
<evidence type="ECO:0000256" key="11">
    <source>
        <dbReference type="ARBA" id="ARBA00023002"/>
    </source>
</evidence>
<evidence type="ECO:0000256" key="2">
    <source>
        <dbReference type="ARBA" id="ARBA00001974"/>
    </source>
</evidence>
<feature type="domain" description="Nitrite/Sulfite reductase ferredoxin-like" evidence="20">
    <location>
        <begin position="796"/>
        <end position="860"/>
    </location>
</feature>
<evidence type="ECO:0000259" key="23">
    <source>
        <dbReference type="Pfam" id="PF18267"/>
    </source>
</evidence>
<evidence type="ECO:0000313" key="25">
    <source>
        <dbReference type="Proteomes" id="UP001174909"/>
    </source>
</evidence>
<evidence type="ECO:0000256" key="13">
    <source>
        <dbReference type="ARBA" id="ARBA00023014"/>
    </source>
</evidence>
<dbReference type="Pfam" id="PF04324">
    <property type="entry name" value="Fer2_BFD"/>
    <property type="match status" value="1"/>
</dbReference>
<feature type="domain" description="Nitrite/sulphite reductase 4Fe-4S" evidence="19">
    <location>
        <begin position="618"/>
        <end position="776"/>
    </location>
</feature>
<dbReference type="InterPro" id="IPR016156">
    <property type="entry name" value="FAD/NAD-linked_Rdtase_dimer_sf"/>
</dbReference>
<evidence type="ECO:0000256" key="16">
    <source>
        <dbReference type="ARBA" id="ARBA00038893"/>
    </source>
</evidence>
<dbReference type="Pfam" id="PF01077">
    <property type="entry name" value="NIR_SIR"/>
    <property type="match status" value="2"/>
</dbReference>
<dbReference type="Pfam" id="PF18267">
    <property type="entry name" value="Rubredoxin_C"/>
    <property type="match status" value="1"/>
</dbReference>
<evidence type="ECO:0000313" key="24">
    <source>
        <dbReference type="EMBL" id="CAI8008836.1"/>
    </source>
</evidence>
<evidence type="ECO:0000256" key="15">
    <source>
        <dbReference type="ARBA" id="ARBA00034078"/>
    </source>
</evidence>
<dbReference type="PANTHER" id="PTHR32439">
    <property type="entry name" value="FERREDOXIN--NITRITE REDUCTASE, CHLOROPLASTIC"/>
    <property type="match status" value="1"/>
</dbReference>
<dbReference type="Gene3D" id="3.30.413.10">
    <property type="entry name" value="Sulfite Reductase Hemoprotein, domain 1"/>
    <property type="match status" value="2"/>
</dbReference>
<dbReference type="GO" id="GO:0046872">
    <property type="term" value="F:metal ion binding"/>
    <property type="evidence" value="ECO:0007669"/>
    <property type="project" value="UniProtKB-KW"/>
</dbReference>
<dbReference type="GO" id="GO:0051537">
    <property type="term" value="F:2 iron, 2 sulfur cluster binding"/>
    <property type="evidence" value="ECO:0007669"/>
    <property type="project" value="UniProtKB-KW"/>
</dbReference>
<dbReference type="Pfam" id="PF07992">
    <property type="entry name" value="Pyr_redox_2"/>
    <property type="match status" value="1"/>
</dbReference>
<evidence type="ECO:0000256" key="8">
    <source>
        <dbReference type="ARBA" id="ARBA00022714"/>
    </source>
</evidence>
<keyword evidence="12" id="KW-0408">Iron</keyword>
<evidence type="ECO:0000256" key="3">
    <source>
        <dbReference type="ARBA" id="ARBA00005096"/>
    </source>
</evidence>
<evidence type="ECO:0000259" key="22">
    <source>
        <dbReference type="Pfam" id="PF07992"/>
    </source>
</evidence>
<name>A0AA35RDU3_GEOBA</name>
<keyword evidence="9" id="KW-0479">Metal-binding</keyword>
<comment type="cofactor">
    <cofactor evidence="1">
        <name>siroheme</name>
        <dbReference type="ChEBI" id="CHEBI:60052"/>
    </cofactor>
</comment>
<dbReference type="Gene3D" id="1.10.10.1100">
    <property type="entry name" value="BFD-like [2Fe-2S]-binding domain"/>
    <property type="match status" value="1"/>
</dbReference>
<dbReference type="GO" id="GO:0048307">
    <property type="term" value="F:ferredoxin-nitrite reductase activity"/>
    <property type="evidence" value="ECO:0007669"/>
    <property type="project" value="UniProtKB-EC"/>
</dbReference>
<keyword evidence="8" id="KW-0001">2Fe-2S</keyword>
<dbReference type="SUPFAM" id="SSF56014">
    <property type="entry name" value="Nitrite and sulphite reductase 4Fe-4S domain-like"/>
    <property type="match status" value="2"/>
</dbReference>
<dbReference type="InterPro" id="IPR051329">
    <property type="entry name" value="NIR_SIR_4Fe-4S"/>
</dbReference>
<evidence type="ECO:0000256" key="6">
    <source>
        <dbReference type="ARBA" id="ARBA00022617"/>
    </source>
</evidence>
<dbReference type="Proteomes" id="UP001174909">
    <property type="component" value="Unassembled WGS sequence"/>
</dbReference>
<keyword evidence="6" id="KW-0349">Heme</keyword>
<evidence type="ECO:0000256" key="4">
    <source>
        <dbReference type="ARBA" id="ARBA00010429"/>
    </source>
</evidence>
<keyword evidence="10" id="KW-0274">FAD</keyword>
<comment type="pathway">
    <text evidence="3">Nitrogen metabolism; nitrate reduction (assimilation).</text>
</comment>
<dbReference type="InterPro" id="IPR036136">
    <property type="entry name" value="Nit/Sulf_reduc_fer-like_dom_sf"/>
</dbReference>
<gene>
    <name evidence="24" type="ORF">GBAR_LOCUS6020</name>
</gene>
<dbReference type="SUPFAM" id="SSF55124">
    <property type="entry name" value="Nitrite/Sulfite reductase N-terminal domain-like"/>
    <property type="match status" value="2"/>
</dbReference>
<sequence>MATKERLVVIGNGMAGARFVEETVARGGSDLYDIVMFGEEPRGNYNRILLSSVLAGYHQPEDTIINGLSWYEEKGVKLYSGVKAGWIDRMGQAVYAAGGISEPYDKLVIATGSTPYIPPIDNMYDEDGFLRPGVFSFRTLEDCQAMIGHAGSASKAVVVGGGLLGLEAAKGLLERGLEVHVAHLGDYLMNSQLDAQAGAMLKQSLENLGLQIHLEKLTQPITPPFPGDPVGGLRFKDGEELECDMIVVAAGVRPNIDLAKQAGLHVQHGIVIQDDLSCRNDRNVYAIGECSQHRGKLFGLVAPLWEQARILAEQLTGENPEASFRGVRVSTKLKIMGVDLAVMGDKDPQMDDDEQVHYSEPARGVYKKLIVRNGRLAGAILLGDGLTSPNVLQAFDRGELLPDNRASLLFPGTGGVPQIDVSELAASAQICNCNGVTKGKLVQACQEGSDTLAAVCAATRAGTGCGACKPQIHAVLKFAMQQAMPEPAARESRRRSMNKIEVYKEEKNGLDVKADLPRYAVDGWETITDGDKERLKWLGVFFRRQTPGHFMMRLRIPNGISNSAQFRAIASISSDFGKDFTDITTRQQIQLRWFEIDQVQDIWDRLEPVGIVSIQTGMDNIRGIVGCPVAGLTPNELFDASPVVREYNEIFVGNREFTNLPRKFNVTITGCLDNCTHAVTQDIALTPAVKSIAGEEVKGFNVTVGGKQGSGGFRPASDLDVFVLPRDAAQLCSEITLLFSDNGLREARNKSRLAFLIEEWGVDRFRQELEQRVGHPLLTSGSPVGSEAKSDHIGIHPQKEAGLNYAGLVVPVGRITAGQMLEVARLADNYGNGEVRITAEQNLIIPNVPDSLVPALEEEPLLQEFRADPSPVMRGLVSCTGIDYCHFALVDTKGLALKTSRYLEEKVDSDLPALSINWSGCPNACGNHTVADVGLLGKKARVDGNVVDAVDVFLGGKVAEALGVVTDGESSVKTLENVPCDELPETLAKVLESLKAAPVALTV</sequence>
<dbReference type="PRINTS" id="PR00411">
    <property type="entry name" value="PNDRDTASEI"/>
</dbReference>
<feature type="domain" description="BFD-like [2Fe-2S]-binding" evidence="21">
    <location>
        <begin position="430"/>
        <end position="477"/>
    </location>
</feature>
<comment type="similarity">
    <text evidence="4">Belongs to the nitrite and sulfite reductase 4Fe-4S domain family.</text>
</comment>
<dbReference type="InterPro" id="IPR005117">
    <property type="entry name" value="NiRdtase/SiRdtase_haem-b_fer"/>
</dbReference>
<dbReference type="Gene3D" id="3.90.480.20">
    <property type="match status" value="1"/>
</dbReference>
<evidence type="ECO:0000256" key="5">
    <source>
        <dbReference type="ARBA" id="ARBA00022485"/>
    </source>
</evidence>
<dbReference type="SUPFAM" id="SSF51905">
    <property type="entry name" value="FAD/NAD(P)-binding domain"/>
    <property type="match status" value="2"/>
</dbReference>
<evidence type="ECO:0000259" key="19">
    <source>
        <dbReference type="Pfam" id="PF01077"/>
    </source>
</evidence>
<dbReference type="InterPro" id="IPR036188">
    <property type="entry name" value="FAD/NAD-bd_sf"/>
</dbReference>
<reference evidence="24" key="1">
    <citation type="submission" date="2023-03" db="EMBL/GenBank/DDBJ databases">
        <authorList>
            <person name="Steffen K."/>
            <person name="Cardenas P."/>
        </authorList>
    </citation>
    <scope>NUCLEOTIDE SEQUENCE</scope>
</reference>
<dbReference type="InterPro" id="IPR041575">
    <property type="entry name" value="Rubredoxin_C"/>
</dbReference>
<evidence type="ECO:0000259" key="21">
    <source>
        <dbReference type="Pfam" id="PF04324"/>
    </source>
</evidence>
<dbReference type="GO" id="GO:0042128">
    <property type="term" value="P:nitrate assimilation"/>
    <property type="evidence" value="ECO:0007669"/>
    <property type="project" value="UniProtKB-KW"/>
</dbReference>
<dbReference type="InterPro" id="IPR006067">
    <property type="entry name" value="NO2/SO3_Rdtase_4Fe4S_dom"/>
</dbReference>
<feature type="domain" description="FAD/NAD(P)-binding" evidence="22">
    <location>
        <begin position="6"/>
        <end position="294"/>
    </location>
</feature>
<dbReference type="EMBL" id="CASHTH010000901">
    <property type="protein sequence ID" value="CAI8008836.1"/>
    <property type="molecule type" value="Genomic_DNA"/>
</dbReference>
<dbReference type="Gene3D" id="3.50.50.60">
    <property type="entry name" value="FAD/NAD(P)-binding domain"/>
    <property type="match status" value="2"/>
</dbReference>
<feature type="domain" description="Nitrite/sulphite reductase 4Fe-4S" evidence="19">
    <location>
        <begin position="873"/>
        <end position="964"/>
    </location>
</feature>
<dbReference type="PROSITE" id="PS00365">
    <property type="entry name" value="NIR_SIR"/>
    <property type="match status" value="2"/>
</dbReference>
<dbReference type="PANTHER" id="PTHR32439:SF0">
    <property type="entry name" value="FERREDOXIN--NITRITE REDUCTASE, CHLOROPLASTIC"/>
    <property type="match status" value="1"/>
</dbReference>
<keyword evidence="5" id="KW-0004">4Fe-4S</keyword>
<evidence type="ECO:0000256" key="18">
    <source>
        <dbReference type="ARBA" id="ARBA00048538"/>
    </source>
</evidence>
<comment type="caution">
    <text evidence="24">The sequence shown here is derived from an EMBL/GenBank/DDBJ whole genome shotgun (WGS) entry which is preliminary data.</text>
</comment>
<keyword evidence="25" id="KW-1185">Reference proteome</keyword>
<dbReference type="AlphaFoldDB" id="A0AA35RDU3"/>
<feature type="domain" description="Nitrite/Sulfite reductase ferredoxin-like" evidence="20">
    <location>
        <begin position="545"/>
        <end position="608"/>
    </location>
</feature>
<dbReference type="InterPro" id="IPR006066">
    <property type="entry name" value="NO2/SO3_Rdtase_FeS/sirohaem_BS"/>
</dbReference>
<dbReference type="Pfam" id="PF03460">
    <property type="entry name" value="NIR_SIR_ferr"/>
    <property type="match status" value="2"/>
</dbReference>
<dbReference type="PRINTS" id="PR00368">
    <property type="entry name" value="FADPNR"/>
</dbReference>
<protein>
    <recommendedName>
        <fullName evidence="17">Ferredoxin--nitrite reductase, chloroplastic</fullName>
        <ecNumber evidence="16">1.7.7.1</ecNumber>
    </recommendedName>
</protein>
<keyword evidence="14" id="KW-0534">Nitrate assimilation</keyword>
<dbReference type="InterPro" id="IPR023753">
    <property type="entry name" value="FAD/NAD-binding_dom"/>
</dbReference>
<evidence type="ECO:0000259" key="20">
    <source>
        <dbReference type="Pfam" id="PF03460"/>
    </source>
</evidence>
<dbReference type="GO" id="GO:0020037">
    <property type="term" value="F:heme binding"/>
    <property type="evidence" value="ECO:0007669"/>
    <property type="project" value="InterPro"/>
</dbReference>
<evidence type="ECO:0000256" key="14">
    <source>
        <dbReference type="ARBA" id="ARBA00023063"/>
    </source>
</evidence>
<evidence type="ECO:0000256" key="1">
    <source>
        <dbReference type="ARBA" id="ARBA00001929"/>
    </source>
</evidence>
<comment type="cofactor">
    <cofactor evidence="2">
        <name>FAD</name>
        <dbReference type="ChEBI" id="CHEBI:57692"/>
    </cofactor>
</comment>
<dbReference type="EC" id="1.7.7.1" evidence="16"/>
<comment type="cofactor">
    <cofactor evidence="15">
        <name>[2Fe-2S] cluster</name>
        <dbReference type="ChEBI" id="CHEBI:190135"/>
    </cofactor>
</comment>
<evidence type="ECO:0000256" key="12">
    <source>
        <dbReference type="ARBA" id="ARBA00023004"/>
    </source>
</evidence>
<evidence type="ECO:0000256" key="9">
    <source>
        <dbReference type="ARBA" id="ARBA00022723"/>
    </source>
</evidence>
<evidence type="ECO:0000256" key="10">
    <source>
        <dbReference type="ARBA" id="ARBA00022827"/>
    </source>
</evidence>
<evidence type="ECO:0000256" key="17">
    <source>
        <dbReference type="ARBA" id="ARBA00040459"/>
    </source>
</evidence>
<dbReference type="InterPro" id="IPR007419">
    <property type="entry name" value="BFD-like_2Fe2S-bd_dom"/>
</dbReference>
<proteinExistence type="inferred from homology"/>
<organism evidence="24 25">
    <name type="scientific">Geodia barretti</name>
    <name type="common">Barrett's horny sponge</name>
    <dbReference type="NCBI Taxonomy" id="519541"/>
    <lineage>
        <taxon>Eukaryota</taxon>
        <taxon>Metazoa</taxon>
        <taxon>Porifera</taxon>
        <taxon>Demospongiae</taxon>
        <taxon>Heteroscleromorpha</taxon>
        <taxon>Tetractinellida</taxon>
        <taxon>Astrophorina</taxon>
        <taxon>Geodiidae</taxon>
        <taxon>Geodia</taxon>
    </lineage>
</organism>
<dbReference type="InterPro" id="IPR041854">
    <property type="entry name" value="BFD-like_2Fe2S-bd_dom_sf"/>
</dbReference>
<accession>A0AA35RDU3</accession>
<dbReference type="InterPro" id="IPR045854">
    <property type="entry name" value="NO2/SO3_Rdtase_4Fe4S_sf"/>
</dbReference>
<keyword evidence="7" id="KW-0285">Flavoprotein</keyword>